<name>A0A6J4SDI1_9ACTN</name>
<accession>A0A6J4SDI1</accession>
<sequence length="238" mass="25443">GPGDRHRSARSLERRRGAPRGRAALRRLPADRPRAHRADDGRTRDGLRAHARYREGRVDLRVGAHARGRAGLRAGPRGRRPARGGGLHGHHGWRAGDHGSRQPRGAGGRWSLGRAEHRAGVRAGGQPVSGRGARVPLLLHAQGHVRPLRQRLRRLPRGLRDPRRALRGARAHPDAQGPSLPGAARGLAVLERAGRLGGRAACRAGPDLAGGPGSLPGHRRPPGDRRRLRAGGSRAGCL</sequence>
<protein>
    <submittedName>
        <fullName evidence="2">Uncharacterized protein</fullName>
    </submittedName>
</protein>
<feature type="compositionally biased region" description="Basic and acidic residues" evidence="1">
    <location>
        <begin position="28"/>
        <end position="50"/>
    </location>
</feature>
<feature type="non-terminal residue" evidence="2">
    <location>
        <position position="1"/>
    </location>
</feature>
<feature type="region of interest" description="Disordered" evidence="1">
    <location>
        <begin position="156"/>
        <end position="182"/>
    </location>
</feature>
<feature type="compositionally biased region" description="Basic residues" evidence="1">
    <location>
        <begin position="64"/>
        <end position="93"/>
    </location>
</feature>
<feature type="region of interest" description="Disordered" evidence="1">
    <location>
        <begin position="62"/>
        <end position="110"/>
    </location>
</feature>
<feature type="compositionally biased region" description="Basic and acidic residues" evidence="1">
    <location>
        <begin position="1"/>
        <end position="16"/>
    </location>
</feature>
<feature type="non-terminal residue" evidence="2">
    <location>
        <position position="238"/>
    </location>
</feature>
<dbReference type="EMBL" id="CADCVR010000056">
    <property type="protein sequence ID" value="CAA9496491.1"/>
    <property type="molecule type" value="Genomic_DNA"/>
</dbReference>
<dbReference type="AlphaFoldDB" id="A0A6J4SDI1"/>
<proteinExistence type="predicted"/>
<gene>
    <name evidence="2" type="ORF">AVDCRST_MAG53-1825</name>
</gene>
<feature type="region of interest" description="Disordered" evidence="1">
    <location>
        <begin position="1"/>
        <end position="50"/>
    </location>
</feature>
<evidence type="ECO:0000256" key="1">
    <source>
        <dbReference type="SAM" id="MobiDB-lite"/>
    </source>
</evidence>
<organism evidence="2">
    <name type="scientific">uncultured Solirubrobacteraceae bacterium</name>
    <dbReference type="NCBI Taxonomy" id="1162706"/>
    <lineage>
        <taxon>Bacteria</taxon>
        <taxon>Bacillati</taxon>
        <taxon>Actinomycetota</taxon>
        <taxon>Thermoleophilia</taxon>
        <taxon>Solirubrobacterales</taxon>
        <taxon>Solirubrobacteraceae</taxon>
        <taxon>environmental samples</taxon>
    </lineage>
</organism>
<reference evidence="2" key="1">
    <citation type="submission" date="2020-02" db="EMBL/GenBank/DDBJ databases">
        <authorList>
            <person name="Meier V. D."/>
        </authorList>
    </citation>
    <scope>NUCLEOTIDE SEQUENCE</scope>
    <source>
        <strain evidence="2">AVDCRST_MAG53</strain>
    </source>
</reference>
<feature type="region of interest" description="Disordered" evidence="1">
    <location>
        <begin position="201"/>
        <end position="238"/>
    </location>
</feature>
<evidence type="ECO:0000313" key="2">
    <source>
        <dbReference type="EMBL" id="CAA9496491.1"/>
    </source>
</evidence>